<dbReference type="Gene3D" id="1.10.12.10">
    <property type="entry name" value="Lyase 2-enoyl-coa Hydratase, Chain A, domain 2"/>
    <property type="match status" value="1"/>
</dbReference>
<dbReference type="PANTHER" id="PTHR43684">
    <property type="match status" value="1"/>
</dbReference>
<accession>A0AAD4CHG4</accession>
<dbReference type="PANTHER" id="PTHR43684:SF4">
    <property type="entry name" value="ENOYL-COA HYDRATASE_ISOMERASE FAMILY PROTEIN (AFU_ORTHOLOGUE AFUA_1G01890)"/>
    <property type="match status" value="1"/>
</dbReference>
<dbReference type="InterPro" id="IPR051053">
    <property type="entry name" value="ECH/Chromodomain_protein"/>
</dbReference>
<dbReference type="EMBL" id="VCAU01000074">
    <property type="protein sequence ID" value="KAF9886596.1"/>
    <property type="molecule type" value="Genomic_DNA"/>
</dbReference>
<dbReference type="SUPFAM" id="SSF52096">
    <property type="entry name" value="ClpP/crotonase"/>
    <property type="match status" value="1"/>
</dbReference>
<reference evidence="2" key="2">
    <citation type="submission" date="2020-02" db="EMBL/GenBank/DDBJ databases">
        <authorList>
            <person name="Gilchrist C.L.M."/>
            <person name="Chooi Y.-H."/>
        </authorList>
    </citation>
    <scope>NUCLEOTIDE SEQUENCE</scope>
    <source>
        <strain evidence="2">MST-FP2251</strain>
    </source>
</reference>
<dbReference type="InterPro" id="IPR014748">
    <property type="entry name" value="Enoyl-CoA_hydra_C"/>
</dbReference>
<dbReference type="InterPro" id="IPR029045">
    <property type="entry name" value="ClpP/crotonase-like_dom_sf"/>
</dbReference>
<evidence type="ECO:0000313" key="2">
    <source>
        <dbReference type="EMBL" id="KAF9886596.1"/>
    </source>
</evidence>
<reference evidence="2" key="1">
    <citation type="journal article" date="2019" name="Beilstein J. Org. Chem.">
        <title>Nanangenines: drimane sesquiterpenoids as the dominant metabolite cohort of a novel Australian fungus, Aspergillus nanangensis.</title>
        <authorList>
            <person name="Lacey H.J."/>
            <person name="Gilchrist C.L.M."/>
            <person name="Crombie A."/>
            <person name="Kalaitzis J.A."/>
            <person name="Vuong D."/>
            <person name="Rutledge P.J."/>
            <person name="Turner P."/>
            <person name="Pitt J.I."/>
            <person name="Lacey E."/>
            <person name="Chooi Y.H."/>
            <person name="Piggott A.M."/>
        </authorList>
    </citation>
    <scope>NUCLEOTIDE SEQUENCE</scope>
    <source>
        <strain evidence="2">MST-FP2251</strain>
    </source>
</reference>
<protein>
    <recommendedName>
        <fullName evidence="4">Enoyl-CoA hydratase/isomerase family protein</fullName>
    </recommendedName>
</protein>
<keyword evidence="3" id="KW-1185">Reference proteome</keyword>
<dbReference type="Gene3D" id="3.90.226.10">
    <property type="entry name" value="2-enoyl-CoA Hydratase, Chain A, domain 1"/>
    <property type="match status" value="1"/>
</dbReference>
<proteinExistence type="inferred from homology"/>
<gene>
    <name evidence="2" type="ORF">FE257_011236</name>
</gene>
<name>A0AAD4CHG4_ASPNN</name>
<evidence type="ECO:0000256" key="1">
    <source>
        <dbReference type="ARBA" id="ARBA00005254"/>
    </source>
</evidence>
<comment type="caution">
    <text evidence="2">The sequence shown here is derived from an EMBL/GenBank/DDBJ whole genome shotgun (WGS) entry which is preliminary data.</text>
</comment>
<dbReference type="Proteomes" id="UP001194746">
    <property type="component" value="Unassembled WGS sequence"/>
</dbReference>
<dbReference type="Pfam" id="PF00378">
    <property type="entry name" value="ECH_1"/>
    <property type="match status" value="1"/>
</dbReference>
<comment type="similarity">
    <text evidence="1">Belongs to the enoyl-CoA hydratase/isomerase family.</text>
</comment>
<evidence type="ECO:0000313" key="3">
    <source>
        <dbReference type="Proteomes" id="UP001194746"/>
    </source>
</evidence>
<sequence>MVNSYFSPSPIEVPSSYEKLPLGHVKVEHYPQGAPTATPVVVVVLNRPAKRNAFTQQMAEELEKVFAMFDVDERVKAIVMTGSGNTFCAGADLEIGFRGGQEKNQDHRDSGGRVALAVHKCRKPTIAAMQGSAVGVGMTMVLPAVIRVAHEKSKYGFVFARRGITMESCSSYFLPRLIGFSRAQYLVSTGGVFPSNSPHFNGLFAETFPEQSQVLPRALELATEIAQNVSPMASTLNRALMWRGPESPEEAHLLESNVIYHMFGSGRDQKEGVTAFFEKRKPNFKATIEENGPANFPWWYEVSIEQKAAKRLGKL</sequence>
<dbReference type="CDD" id="cd06558">
    <property type="entry name" value="crotonase-like"/>
    <property type="match status" value="1"/>
</dbReference>
<dbReference type="InterPro" id="IPR001753">
    <property type="entry name" value="Enoyl-CoA_hydra/iso"/>
</dbReference>
<organism evidence="2 3">
    <name type="scientific">Aspergillus nanangensis</name>
    <dbReference type="NCBI Taxonomy" id="2582783"/>
    <lineage>
        <taxon>Eukaryota</taxon>
        <taxon>Fungi</taxon>
        <taxon>Dikarya</taxon>
        <taxon>Ascomycota</taxon>
        <taxon>Pezizomycotina</taxon>
        <taxon>Eurotiomycetes</taxon>
        <taxon>Eurotiomycetidae</taxon>
        <taxon>Eurotiales</taxon>
        <taxon>Aspergillaceae</taxon>
        <taxon>Aspergillus</taxon>
        <taxon>Aspergillus subgen. Circumdati</taxon>
    </lineage>
</organism>
<dbReference type="AlphaFoldDB" id="A0AAD4CHG4"/>
<evidence type="ECO:0008006" key="4">
    <source>
        <dbReference type="Google" id="ProtNLM"/>
    </source>
</evidence>